<dbReference type="InterPro" id="IPR036890">
    <property type="entry name" value="HATPase_C_sf"/>
</dbReference>
<dbReference type="KEGG" id="hbs:IPV69_14295"/>
<evidence type="ECO:0000256" key="4">
    <source>
        <dbReference type="SAM" id="MobiDB-lite"/>
    </source>
</evidence>
<organism evidence="7 8">
    <name type="scientific">Humisphaera borealis</name>
    <dbReference type="NCBI Taxonomy" id="2807512"/>
    <lineage>
        <taxon>Bacteria</taxon>
        <taxon>Pseudomonadati</taxon>
        <taxon>Planctomycetota</taxon>
        <taxon>Phycisphaerae</taxon>
        <taxon>Tepidisphaerales</taxon>
        <taxon>Tepidisphaeraceae</taxon>
        <taxon>Humisphaera</taxon>
    </lineage>
</organism>
<dbReference type="PANTHER" id="PTHR24421:SF62">
    <property type="entry name" value="SENSORY TRANSDUCTION HISTIDINE KINASE"/>
    <property type="match status" value="1"/>
</dbReference>
<dbReference type="SUPFAM" id="SSF55874">
    <property type="entry name" value="ATPase domain of HSP90 chaperone/DNA topoisomerase II/histidine kinase"/>
    <property type="match status" value="1"/>
</dbReference>
<evidence type="ECO:0000259" key="6">
    <source>
        <dbReference type="SMART" id="SM00387"/>
    </source>
</evidence>
<reference evidence="7 8" key="1">
    <citation type="submission" date="2020-10" db="EMBL/GenBank/DDBJ databases">
        <title>Wide distribution of Phycisphaera-like planctomycetes from WD2101 soil group in peatlands and genome analysis of the first cultivated representative.</title>
        <authorList>
            <person name="Dedysh S.N."/>
            <person name="Beletsky A.V."/>
            <person name="Ivanova A."/>
            <person name="Kulichevskaya I.S."/>
            <person name="Suzina N.E."/>
            <person name="Philippov D.A."/>
            <person name="Rakitin A.L."/>
            <person name="Mardanov A.V."/>
            <person name="Ravin N.V."/>
        </authorList>
    </citation>
    <scope>NUCLEOTIDE SEQUENCE [LARGE SCALE GENOMIC DNA]</scope>
    <source>
        <strain evidence="7 8">M1803</strain>
    </source>
</reference>
<feature type="domain" description="Histidine kinase/HSP90-like ATPase" evidence="6">
    <location>
        <begin position="602"/>
        <end position="698"/>
    </location>
</feature>
<name>A0A7M2WPX9_9BACT</name>
<dbReference type="Gene3D" id="1.20.5.1930">
    <property type="match status" value="1"/>
</dbReference>
<dbReference type="GO" id="GO:0046983">
    <property type="term" value="F:protein dimerization activity"/>
    <property type="evidence" value="ECO:0007669"/>
    <property type="project" value="InterPro"/>
</dbReference>
<dbReference type="RefSeq" id="WP_206290362.1">
    <property type="nucleotide sequence ID" value="NZ_CP063458.1"/>
</dbReference>
<evidence type="ECO:0000256" key="5">
    <source>
        <dbReference type="SAM" id="Phobius"/>
    </source>
</evidence>
<evidence type="ECO:0000256" key="1">
    <source>
        <dbReference type="ARBA" id="ARBA00022679"/>
    </source>
</evidence>
<keyword evidence="5" id="KW-0812">Transmembrane</keyword>
<keyword evidence="5" id="KW-1133">Transmembrane helix</keyword>
<dbReference type="Pfam" id="PF07730">
    <property type="entry name" value="HisKA_3"/>
    <property type="match status" value="1"/>
</dbReference>
<dbReference type="Proteomes" id="UP000593765">
    <property type="component" value="Chromosome"/>
</dbReference>
<dbReference type="EMBL" id="CP063458">
    <property type="protein sequence ID" value="QOV87459.1"/>
    <property type="molecule type" value="Genomic_DNA"/>
</dbReference>
<keyword evidence="2 7" id="KW-0418">Kinase</keyword>
<dbReference type="Pfam" id="PF02518">
    <property type="entry name" value="HATPase_c"/>
    <property type="match status" value="1"/>
</dbReference>
<dbReference type="GO" id="GO:0016020">
    <property type="term" value="C:membrane"/>
    <property type="evidence" value="ECO:0007669"/>
    <property type="project" value="InterPro"/>
</dbReference>
<gene>
    <name evidence="7" type="ORF">IPV69_14295</name>
</gene>
<keyword evidence="1" id="KW-0808">Transferase</keyword>
<keyword evidence="5" id="KW-0472">Membrane</keyword>
<sequence length="705" mass="75688">MFAGSGASTQAADPASRPTTLPTSPLISAAELKAMPLDQVARTPTVRVRGSLTYLANQPSILFVQDPTGGVCVFGPREAGIRRSLKVGAVIEVEGIVLSGRGGPYLSAKPKEPLAITVFDETELLPPRPVAIADVLTLRGAGELVEVHGTCRSARIESFGPLQEALVVTVVEAGQRLEVAYLNWSNASILPKTWVGARVRVRGVFNSTVPDRQQVASMRLLVAAMRDVAIVNAATPAAALPLSPTTSIEAVPADETRVRVQGVVTLPVAGKGMYVQDDGGGVWVDVPDRQTQARIGEKVDVVGFPLLRDGSPILEDAIWESMGAAQLPSVIPVTADEALSGTYNSRRIQMDALVLEISRFSEGSTMVLQAGERVFLARLAGPADASQTIPAAENSWVRVSGVCVNNRAPRETSPDRADVWARPVSFHLMLAGPDAVSVIRAPNWWTLERVLVVIGLLLLSALAAMAWVVALRRRVTQQTVQISRHVQQETLNEERMRIARELHDSLEQDLLGITMQLKATEKLLDRPERARTSLQLASAMVRRSQAETHRAVWDLRERKVGQEGLVPTLRSALAGLTSGAGTTGGPEIEVEVSGQERELPPQMENHLLRVALESVTNAFKHASARTVRVKVDFEDNRVVLRVTDDGKGFDADHPPAPVSGHFGLFGMNERAAKLHGTLTITSRSGEGTSIHLIAPTNGTTSATAS</sequence>
<protein>
    <submittedName>
        <fullName evidence="7">Sensor histidine kinase</fullName>
    </submittedName>
</protein>
<dbReference type="InterPro" id="IPR011712">
    <property type="entry name" value="Sig_transdc_His_kin_sub3_dim/P"/>
</dbReference>
<evidence type="ECO:0000256" key="3">
    <source>
        <dbReference type="ARBA" id="ARBA00023012"/>
    </source>
</evidence>
<evidence type="ECO:0000256" key="2">
    <source>
        <dbReference type="ARBA" id="ARBA00022777"/>
    </source>
</evidence>
<dbReference type="CDD" id="cd16917">
    <property type="entry name" value="HATPase_UhpB-NarQ-NarX-like"/>
    <property type="match status" value="1"/>
</dbReference>
<dbReference type="InterPro" id="IPR050482">
    <property type="entry name" value="Sensor_HK_TwoCompSys"/>
</dbReference>
<dbReference type="PANTHER" id="PTHR24421">
    <property type="entry name" value="NITRATE/NITRITE SENSOR PROTEIN NARX-RELATED"/>
    <property type="match status" value="1"/>
</dbReference>
<accession>A0A7M2WPX9</accession>
<dbReference type="SMART" id="SM00387">
    <property type="entry name" value="HATPase_c"/>
    <property type="match status" value="1"/>
</dbReference>
<dbReference type="InterPro" id="IPR003594">
    <property type="entry name" value="HATPase_dom"/>
</dbReference>
<feature type="region of interest" description="Disordered" evidence="4">
    <location>
        <begin position="1"/>
        <end position="23"/>
    </location>
</feature>
<evidence type="ECO:0000313" key="7">
    <source>
        <dbReference type="EMBL" id="QOV87459.1"/>
    </source>
</evidence>
<dbReference type="GO" id="GO:0000155">
    <property type="term" value="F:phosphorelay sensor kinase activity"/>
    <property type="evidence" value="ECO:0007669"/>
    <property type="project" value="InterPro"/>
</dbReference>
<dbReference type="AlphaFoldDB" id="A0A7M2WPX9"/>
<keyword evidence="3" id="KW-0902">Two-component regulatory system</keyword>
<evidence type="ECO:0000313" key="8">
    <source>
        <dbReference type="Proteomes" id="UP000593765"/>
    </source>
</evidence>
<proteinExistence type="predicted"/>
<keyword evidence="8" id="KW-1185">Reference proteome</keyword>
<dbReference type="Gene3D" id="3.30.565.10">
    <property type="entry name" value="Histidine kinase-like ATPase, C-terminal domain"/>
    <property type="match status" value="1"/>
</dbReference>
<feature type="transmembrane region" description="Helical" evidence="5">
    <location>
        <begin position="450"/>
        <end position="471"/>
    </location>
</feature>